<comment type="caution">
    <text evidence="2">The sequence shown here is derived from an EMBL/GenBank/DDBJ whole genome shotgun (WGS) entry which is preliminary data.</text>
</comment>
<sequence>MDANVKQLQLQGDVKYGDNTDTSATSLAGPNVSAMMKFPSNVGTSKDPHFINESKVSAAPTASATSKDPHFFGSSMM</sequence>
<organism evidence="2 3">
    <name type="scientific">Cinchona calisaya</name>
    <dbReference type="NCBI Taxonomy" id="153742"/>
    <lineage>
        <taxon>Eukaryota</taxon>
        <taxon>Viridiplantae</taxon>
        <taxon>Streptophyta</taxon>
        <taxon>Embryophyta</taxon>
        <taxon>Tracheophyta</taxon>
        <taxon>Spermatophyta</taxon>
        <taxon>Magnoliopsida</taxon>
        <taxon>eudicotyledons</taxon>
        <taxon>Gunneridae</taxon>
        <taxon>Pentapetalae</taxon>
        <taxon>asterids</taxon>
        <taxon>lamiids</taxon>
        <taxon>Gentianales</taxon>
        <taxon>Rubiaceae</taxon>
        <taxon>Cinchonoideae</taxon>
        <taxon>Cinchoneae</taxon>
        <taxon>Cinchona</taxon>
    </lineage>
</organism>
<accession>A0ABD2ZCM1</accession>
<evidence type="ECO:0000256" key="1">
    <source>
        <dbReference type="SAM" id="MobiDB-lite"/>
    </source>
</evidence>
<evidence type="ECO:0000313" key="3">
    <source>
        <dbReference type="Proteomes" id="UP001630127"/>
    </source>
</evidence>
<dbReference type="Proteomes" id="UP001630127">
    <property type="component" value="Unassembled WGS sequence"/>
</dbReference>
<feature type="region of interest" description="Disordered" evidence="1">
    <location>
        <begin position="56"/>
        <end position="77"/>
    </location>
</feature>
<protein>
    <submittedName>
        <fullName evidence="2">Uncharacterized protein</fullName>
    </submittedName>
</protein>
<proteinExistence type="predicted"/>
<keyword evidence="3" id="KW-1185">Reference proteome</keyword>
<gene>
    <name evidence="2" type="ORF">ACH5RR_023746</name>
</gene>
<dbReference type="AlphaFoldDB" id="A0ABD2ZCM1"/>
<evidence type="ECO:0000313" key="2">
    <source>
        <dbReference type="EMBL" id="KAL3516844.1"/>
    </source>
</evidence>
<name>A0ABD2ZCM1_9GENT</name>
<dbReference type="EMBL" id="JBJUIK010000010">
    <property type="protein sequence ID" value="KAL3516844.1"/>
    <property type="molecule type" value="Genomic_DNA"/>
</dbReference>
<reference evidence="2 3" key="1">
    <citation type="submission" date="2024-11" db="EMBL/GenBank/DDBJ databases">
        <title>A near-complete genome assembly of Cinchona calisaya.</title>
        <authorList>
            <person name="Lian D.C."/>
            <person name="Zhao X.W."/>
            <person name="Wei L."/>
        </authorList>
    </citation>
    <scope>NUCLEOTIDE SEQUENCE [LARGE SCALE GENOMIC DNA]</scope>
    <source>
        <tissue evidence="2">Nenye</tissue>
    </source>
</reference>